<dbReference type="PROSITE" id="PS51257">
    <property type="entry name" value="PROKAR_LIPOPROTEIN"/>
    <property type="match status" value="1"/>
</dbReference>
<proteinExistence type="predicted"/>
<comment type="caution">
    <text evidence="1">The sequence shown here is derived from an EMBL/GenBank/DDBJ whole genome shotgun (WGS) entry which is preliminary data.</text>
</comment>
<accession>A0ABS1WP70</accession>
<evidence type="ECO:0000313" key="2">
    <source>
        <dbReference type="Proteomes" id="UP000605013"/>
    </source>
</evidence>
<reference evidence="1 2" key="1">
    <citation type="submission" date="2020-12" db="EMBL/GenBank/DDBJ databases">
        <title>Olleya sediminilitoris sp. nov., isolated from a tidal flat.</title>
        <authorList>
            <person name="Park S."/>
            <person name="Yoon J.-H."/>
        </authorList>
    </citation>
    <scope>NUCLEOTIDE SEQUENCE [LARGE SCALE GENOMIC DNA]</scope>
    <source>
        <strain evidence="1 2">YSTF-M6</strain>
    </source>
</reference>
<dbReference type="Pfam" id="PF07920">
    <property type="entry name" value="DUF1684"/>
    <property type="match status" value="1"/>
</dbReference>
<keyword evidence="2" id="KW-1185">Reference proteome</keyword>
<dbReference type="PANTHER" id="PTHR41913:SF1">
    <property type="entry name" value="DUF1684 DOMAIN-CONTAINING PROTEIN"/>
    <property type="match status" value="1"/>
</dbReference>
<protein>
    <submittedName>
        <fullName evidence="1">DUF1684 domain-containing protein</fullName>
    </submittedName>
</protein>
<evidence type="ECO:0000313" key="1">
    <source>
        <dbReference type="EMBL" id="MBL7560921.1"/>
    </source>
</evidence>
<dbReference type="RefSeq" id="WP_203001441.1">
    <property type="nucleotide sequence ID" value="NZ_JAEMEF010000015.1"/>
</dbReference>
<dbReference type="InterPro" id="IPR012467">
    <property type="entry name" value="DUF1684"/>
</dbReference>
<dbReference type="Proteomes" id="UP000605013">
    <property type="component" value="Unassembled WGS sequence"/>
</dbReference>
<name>A0ABS1WP70_9FLAO</name>
<gene>
    <name evidence="1" type="ORF">JAO71_14025</name>
</gene>
<sequence>MVRYLTFFLIVFVTIGCGQDKKPLLGDTAFQRKMNADFKDAAKSPLTDRDRKVFSTLDFFKFDSLYVVTANFKSTPNQPSFKMKTTTDRVVDYKKYGEVTFNLNNKTLKLNVYQDIEMAAELGEEEALFLPFMDNTNGVETYKGGRYIDVKLPKNNQMFIDFNTAYNPYCAYNSMYSCPIVPNDNILYVRIEAGVKKYTKVIP</sequence>
<organism evidence="1 2">
    <name type="scientific">Olleya sediminilitoris</name>
    <dbReference type="NCBI Taxonomy" id="2795739"/>
    <lineage>
        <taxon>Bacteria</taxon>
        <taxon>Pseudomonadati</taxon>
        <taxon>Bacteroidota</taxon>
        <taxon>Flavobacteriia</taxon>
        <taxon>Flavobacteriales</taxon>
        <taxon>Flavobacteriaceae</taxon>
    </lineage>
</organism>
<dbReference type="EMBL" id="JAEMEF010000015">
    <property type="protein sequence ID" value="MBL7560921.1"/>
    <property type="molecule type" value="Genomic_DNA"/>
</dbReference>
<dbReference type="PANTHER" id="PTHR41913">
    <property type="entry name" value="DUF1684 DOMAIN-CONTAINING PROTEIN"/>
    <property type="match status" value="1"/>
</dbReference>